<sequence>MDLRWDLLRPVMCVPYFPTLGPLHPEAVSAELLAEVFAVAGTGEFLPHDKDRRWSDHKDEHVLVDAVIQDQARTLIPTITGRGILRVHLYGAREYRPEAEELAAKLAAGRDAFKARVVWFQDAADPVAASTRVQLRAFDQDAPAVEGIEALGQQPEAIRTTFPEFAEKLAGEGFVFLHSRIDSVGPVLVAVQDERVVGAIGPMETMADPIGRRRLLPQYFGVLPEHRGLGLGRLLWRSAMHWGKECGADYQLLQTAAGGASDRLCQSEGLADLGFVCTTTV</sequence>
<dbReference type="OrthoDB" id="3436926at2"/>
<reference evidence="2 3" key="1">
    <citation type="submission" date="2019-09" db="EMBL/GenBank/DDBJ databases">
        <title>Genome Sequences of Streptomyces kaniharaensis ATCC 21070.</title>
        <authorList>
            <person name="Zhu W."/>
            <person name="De Crecy-Lagard V."/>
            <person name="Richards N.G."/>
        </authorList>
    </citation>
    <scope>NUCLEOTIDE SEQUENCE [LARGE SCALE GENOMIC DNA]</scope>
    <source>
        <strain evidence="2 3">SF-557</strain>
    </source>
</reference>
<feature type="domain" description="N-acetyltransferase" evidence="1">
    <location>
        <begin position="133"/>
        <end position="281"/>
    </location>
</feature>
<gene>
    <name evidence="2" type="ORF">F7Q99_06725</name>
</gene>
<dbReference type="InterPro" id="IPR000182">
    <property type="entry name" value="GNAT_dom"/>
</dbReference>
<dbReference type="InterPro" id="IPR016181">
    <property type="entry name" value="Acyl_CoA_acyltransferase"/>
</dbReference>
<dbReference type="Pfam" id="PF00583">
    <property type="entry name" value="Acetyltransf_1"/>
    <property type="match status" value="1"/>
</dbReference>
<dbReference type="RefSeq" id="WP_153460487.1">
    <property type="nucleotide sequence ID" value="NZ_WBOF01000001.1"/>
</dbReference>
<comment type="caution">
    <text evidence="2">The sequence shown here is derived from an EMBL/GenBank/DDBJ whole genome shotgun (WGS) entry which is preliminary data.</text>
</comment>
<evidence type="ECO:0000313" key="2">
    <source>
        <dbReference type="EMBL" id="MQS11996.1"/>
    </source>
</evidence>
<dbReference type="SUPFAM" id="SSF55729">
    <property type="entry name" value="Acyl-CoA N-acyltransferases (Nat)"/>
    <property type="match status" value="1"/>
</dbReference>
<evidence type="ECO:0000259" key="1">
    <source>
        <dbReference type="PROSITE" id="PS51186"/>
    </source>
</evidence>
<dbReference type="EMBL" id="WBOF01000001">
    <property type="protein sequence ID" value="MQS11996.1"/>
    <property type="molecule type" value="Genomic_DNA"/>
</dbReference>
<dbReference type="Gene3D" id="3.40.630.30">
    <property type="match status" value="1"/>
</dbReference>
<accession>A0A6N7KKL0</accession>
<dbReference type="AlphaFoldDB" id="A0A6N7KKL0"/>
<evidence type="ECO:0000313" key="3">
    <source>
        <dbReference type="Proteomes" id="UP000450000"/>
    </source>
</evidence>
<name>A0A6N7KKL0_9ACTN</name>
<dbReference type="Proteomes" id="UP000450000">
    <property type="component" value="Unassembled WGS sequence"/>
</dbReference>
<dbReference type="CDD" id="cd04301">
    <property type="entry name" value="NAT_SF"/>
    <property type="match status" value="1"/>
</dbReference>
<proteinExistence type="predicted"/>
<protein>
    <submittedName>
        <fullName evidence="2">GNAT family N-acetyltransferase</fullName>
    </submittedName>
</protein>
<dbReference type="GO" id="GO:0016747">
    <property type="term" value="F:acyltransferase activity, transferring groups other than amino-acyl groups"/>
    <property type="evidence" value="ECO:0007669"/>
    <property type="project" value="InterPro"/>
</dbReference>
<organism evidence="2 3">
    <name type="scientific">Streptomyces kaniharaensis</name>
    <dbReference type="NCBI Taxonomy" id="212423"/>
    <lineage>
        <taxon>Bacteria</taxon>
        <taxon>Bacillati</taxon>
        <taxon>Actinomycetota</taxon>
        <taxon>Actinomycetes</taxon>
        <taxon>Kitasatosporales</taxon>
        <taxon>Streptomycetaceae</taxon>
        <taxon>Streptomyces</taxon>
    </lineage>
</organism>
<keyword evidence="3" id="KW-1185">Reference proteome</keyword>
<keyword evidence="2" id="KW-0808">Transferase</keyword>
<dbReference type="PROSITE" id="PS51186">
    <property type="entry name" value="GNAT"/>
    <property type="match status" value="1"/>
</dbReference>